<dbReference type="SMART" id="SM00422">
    <property type="entry name" value="HTH_MERR"/>
    <property type="match status" value="1"/>
</dbReference>
<dbReference type="GO" id="GO:0003677">
    <property type="term" value="F:DNA binding"/>
    <property type="evidence" value="ECO:0007669"/>
    <property type="project" value="UniProtKB-KW"/>
</dbReference>
<name>A0A543HUU5_9MICO</name>
<evidence type="ECO:0000256" key="1">
    <source>
        <dbReference type="ARBA" id="ARBA00023125"/>
    </source>
</evidence>
<dbReference type="InterPro" id="IPR003759">
    <property type="entry name" value="Cbl-bd_cap"/>
</dbReference>
<accession>A0A543HUU5</accession>
<dbReference type="InterPro" id="IPR047057">
    <property type="entry name" value="MerR_fam"/>
</dbReference>
<feature type="compositionally biased region" description="Basic and acidic residues" evidence="2">
    <location>
        <begin position="1"/>
        <end position="19"/>
    </location>
</feature>
<dbReference type="AlphaFoldDB" id="A0A543HUU5"/>
<evidence type="ECO:0000313" key="5">
    <source>
        <dbReference type="Proteomes" id="UP000316747"/>
    </source>
</evidence>
<dbReference type="Gene3D" id="1.10.1240.10">
    <property type="entry name" value="Methionine synthase domain"/>
    <property type="match status" value="1"/>
</dbReference>
<dbReference type="PANTHER" id="PTHR30204">
    <property type="entry name" value="REDOX-CYCLING DRUG-SENSING TRANSCRIPTIONAL ACTIVATOR SOXR"/>
    <property type="match status" value="1"/>
</dbReference>
<dbReference type="OrthoDB" id="9800334at2"/>
<organism evidence="4 5">
    <name type="scientific">Humibacillus xanthopallidus</name>
    <dbReference type="NCBI Taxonomy" id="412689"/>
    <lineage>
        <taxon>Bacteria</taxon>
        <taxon>Bacillati</taxon>
        <taxon>Actinomycetota</taxon>
        <taxon>Actinomycetes</taxon>
        <taxon>Micrococcales</taxon>
        <taxon>Intrasporangiaceae</taxon>
        <taxon>Humibacillus</taxon>
    </lineage>
</organism>
<dbReference type="Proteomes" id="UP000316747">
    <property type="component" value="Unassembled WGS sequence"/>
</dbReference>
<feature type="domain" description="HTH merR-type" evidence="3">
    <location>
        <begin position="41"/>
        <end position="110"/>
    </location>
</feature>
<dbReference type="EMBL" id="VFPM01000002">
    <property type="protein sequence ID" value="TQM62121.1"/>
    <property type="molecule type" value="Genomic_DNA"/>
</dbReference>
<dbReference type="Pfam" id="PF13411">
    <property type="entry name" value="MerR_1"/>
    <property type="match status" value="1"/>
</dbReference>
<dbReference type="InterPro" id="IPR009061">
    <property type="entry name" value="DNA-bd_dom_put_sf"/>
</dbReference>
<keyword evidence="1" id="KW-0238">DNA-binding</keyword>
<sequence length="382" mass="40202">MTDDVGGARDGQHHEHGGDADDSPYAAKRTDTATETVPVLSWPVGAVADRLGVSTSTLRSWERRYGLGPTHRTGGNHRRYGPVDLQRVQLMARLTAAGIPAQAAAESVTTMEPEELARRLGSGVGGAASEAPSSARQTAADGDLDGIDGGATDGGVDSVFGPVRAAALAGDRATTDEGTVDAILSAARELDATGLVHLYRQTLRRLDFADAWSDVFVPSLRAIGQRWGEGSLGIESEHLASELLQGELRGVVRANRFRMSGTPVLLGSADDEQHHLPLLAVEAELARHGVASLLLGPRVPVRALAKALDRARPPAVFIWASLRRLPTEPLWEMVESLDWPLTVVIGGPGWPPEVTGTRGAATVVHATDLGTAVGNIVPVARS</sequence>
<gene>
    <name evidence="4" type="ORF">FBY41_2149</name>
</gene>
<feature type="region of interest" description="Disordered" evidence="2">
    <location>
        <begin position="1"/>
        <end position="32"/>
    </location>
</feature>
<dbReference type="Pfam" id="PF02607">
    <property type="entry name" value="B12-binding_2"/>
    <property type="match status" value="1"/>
</dbReference>
<comment type="caution">
    <text evidence="4">The sequence shown here is derived from an EMBL/GenBank/DDBJ whole genome shotgun (WGS) entry which is preliminary data.</text>
</comment>
<evidence type="ECO:0000256" key="2">
    <source>
        <dbReference type="SAM" id="MobiDB-lite"/>
    </source>
</evidence>
<dbReference type="Gene3D" id="1.10.1660.10">
    <property type="match status" value="1"/>
</dbReference>
<dbReference type="PANTHER" id="PTHR30204:SF97">
    <property type="entry name" value="MERR FAMILY REGULATORY PROTEIN"/>
    <property type="match status" value="1"/>
</dbReference>
<dbReference type="GO" id="GO:0003700">
    <property type="term" value="F:DNA-binding transcription factor activity"/>
    <property type="evidence" value="ECO:0007669"/>
    <property type="project" value="InterPro"/>
</dbReference>
<reference evidence="4 5" key="1">
    <citation type="submission" date="2019-06" db="EMBL/GenBank/DDBJ databases">
        <title>Genome sequencing of plant associated microbes to promote plant fitness in Sorghum bicolor and Oryza sativa.</title>
        <authorList>
            <person name="Coleman-Derr D."/>
        </authorList>
    </citation>
    <scope>NUCLEOTIDE SEQUENCE [LARGE SCALE GENOMIC DNA]</scope>
    <source>
        <strain evidence="4 5">KV-663</strain>
    </source>
</reference>
<dbReference type="SUPFAM" id="SSF46955">
    <property type="entry name" value="Putative DNA-binding domain"/>
    <property type="match status" value="1"/>
</dbReference>
<dbReference type="RefSeq" id="WP_141844223.1">
    <property type="nucleotide sequence ID" value="NZ_VFPM01000002.1"/>
</dbReference>
<dbReference type="InterPro" id="IPR036594">
    <property type="entry name" value="Meth_synthase_dom"/>
</dbReference>
<dbReference type="Gene3D" id="3.40.50.280">
    <property type="entry name" value="Cobalamin-binding domain"/>
    <property type="match status" value="1"/>
</dbReference>
<evidence type="ECO:0000313" key="4">
    <source>
        <dbReference type="EMBL" id="TQM62121.1"/>
    </source>
</evidence>
<protein>
    <submittedName>
        <fullName evidence="4">B12 binding protein</fullName>
    </submittedName>
</protein>
<dbReference type="InterPro" id="IPR000551">
    <property type="entry name" value="MerR-type_HTH_dom"/>
</dbReference>
<proteinExistence type="predicted"/>
<keyword evidence="5" id="KW-1185">Reference proteome</keyword>
<dbReference type="PROSITE" id="PS50937">
    <property type="entry name" value="HTH_MERR_2"/>
    <property type="match status" value="1"/>
</dbReference>
<evidence type="ECO:0000259" key="3">
    <source>
        <dbReference type="PROSITE" id="PS50937"/>
    </source>
</evidence>
<feature type="region of interest" description="Disordered" evidence="2">
    <location>
        <begin position="120"/>
        <end position="148"/>
    </location>
</feature>